<dbReference type="Gene3D" id="3.20.20.70">
    <property type="entry name" value="Aldolase class I"/>
    <property type="match status" value="1"/>
</dbReference>
<dbReference type="RefSeq" id="WP_066643902.1">
    <property type="nucleotide sequence ID" value="NZ_VWXL01000069.1"/>
</dbReference>
<dbReference type="PROSITE" id="PS00666">
    <property type="entry name" value="DHDPS_2"/>
    <property type="match status" value="1"/>
</dbReference>
<dbReference type="SMART" id="SM01130">
    <property type="entry name" value="DHDPS"/>
    <property type="match status" value="1"/>
</dbReference>
<sequence>MAYFEITGVFPPVITPFHEDESVDYDSFAANLEKWNRTGLAGYLILGSNSETPYLTEEEKLGLVRLAKQHKAQDKLLMVGTGLESTEATVRLTNLAADAGADAALVLTPGFYGAAMGDDAQYAFFTEVADRSKIPVLLYNVPKFTHINLTPSVVSRLSRHPNIIGMKDSSGDIGRMTALMTEGLDSEFNLLVGTASVWYPALALGIRGGVMALCNCAPRECAEIQTLFDAGKYQEALELNKKMFPVNAAVTGAFGVPGLKYACDLVGYKGGCPRKPLLPLTQEKKDRLEQILKSSGLV</sequence>
<gene>
    <name evidence="7" type="primary">dapA_1</name>
    <name evidence="7" type="ORF">CAFE_24050</name>
</gene>
<dbReference type="EC" id="4.3.3.7" evidence="7"/>
<dbReference type="InterPro" id="IPR002220">
    <property type="entry name" value="DapA-like"/>
</dbReference>
<comment type="caution">
    <text evidence="7">The sequence shown here is derived from an EMBL/GenBank/DDBJ whole genome shotgun (WGS) entry which is preliminary data.</text>
</comment>
<organism evidence="7 8">
    <name type="scientific">Caproicibacter fermentans</name>
    <dbReference type="NCBI Taxonomy" id="2576756"/>
    <lineage>
        <taxon>Bacteria</taxon>
        <taxon>Bacillati</taxon>
        <taxon>Bacillota</taxon>
        <taxon>Clostridia</taxon>
        <taxon>Eubacteriales</taxon>
        <taxon>Acutalibacteraceae</taxon>
        <taxon>Caproicibacter</taxon>
    </lineage>
</organism>
<keyword evidence="8" id="KW-1185">Reference proteome</keyword>
<reference evidence="7 8" key="1">
    <citation type="submission" date="2019-09" db="EMBL/GenBank/DDBJ databases">
        <title>Genome sequence of Clostridium sp. EA1.</title>
        <authorList>
            <person name="Poehlein A."/>
            <person name="Bengelsdorf F.R."/>
            <person name="Daniel R."/>
        </authorList>
    </citation>
    <scope>NUCLEOTIDE SEQUENCE [LARGE SCALE GENOMIC DNA]</scope>
    <source>
        <strain evidence="7 8">EA1</strain>
    </source>
</reference>
<name>A0A6N8I0X1_9FIRM</name>
<evidence type="ECO:0000256" key="2">
    <source>
        <dbReference type="ARBA" id="ARBA00023239"/>
    </source>
</evidence>
<dbReference type="PRINTS" id="PR00146">
    <property type="entry name" value="DHPICSNTHASE"/>
</dbReference>
<protein>
    <submittedName>
        <fullName evidence="7">4-hydroxy-tetrahydrodipicolinate synthase</fullName>
        <ecNumber evidence="7">4.3.3.7</ecNumber>
    </submittedName>
</protein>
<dbReference type="InterPro" id="IPR020625">
    <property type="entry name" value="Schiff_base-form_aldolases_AS"/>
</dbReference>
<evidence type="ECO:0000256" key="1">
    <source>
        <dbReference type="ARBA" id="ARBA00007592"/>
    </source>
</evidence>
<accession>A0A6N8I0X1</accession>
<dbReference type="EMBL" id="VWXL01000069">
    <property type="protein sequence ID" value="MVB11682.1"/>
    <property type="molecule type" value="Genomic_DNA"/>
</dbReference>
<evidence type="ECO:0000256" key="3">
    <source>
        <dbReference type="ARBA" id="ARBA00023270"/>
    </source>
</evidence>
<dbReference type="CDD" id="cd00408">
    <property type="entry name" value="DHDPS-like"/>
    <property type="match status" value="1"/>
</dbReference>
<evidence type="ECO:0000313" key="7">
    <source>
        <dbReference type="EMBL" id="MVB11682.1"/>
    </source>
</evidence>
<dbReference type="Pfam" id="PF00701">
    <property type="entry name" value="DHDPS"/>
    <property type="match status" value="1"/>
</dbReference>
<dbReference type="InterPro" id="IPR013785">
    <property type="entry name" value="Aldolase_TIM"/>
</dbReference>
<feature type="binding site" evidence="6">
    <location>
        <position position="210"/>
    </location>
    <ligand>
        <name>pyruvate</name>
        <dbReference type="ChEBI" id="CHEBI:15361"/>
    </ligand>
</feature>
<feature type="active site" description="Proton donor/acceptor" evidence="5">
    <location>
        <position position="139"/>
    </location>
</feature>
<dbReference type="AlphaFoldDB" id="A0A6N8I0X1"/>
<feature type="active site" description="Schiff-base intermediate with substrate" evidence="5">
    <location>
        <position position="167"/>
    </location>
</feature>
<dbReference type="PANTHER" id="PTHR12128:SF66">
    <property type="entry name" value="4-HYDROXY-2-OXOGLUTARATE ALDOLASE, MITOCHONDRIAL"/>
    <property type="match status" value="1"/>
</dbReference>
<keyword evidence="2 4" id="KW-0456">Lyase</keyword>
<dbReference type="GO" id="GO:0008840">
    <property type="term" value="F:4-hydroxy-tetrahydrodipicolinate synthase activity"/>
    <property type="evidence" value="ECO:0007669"/>
    <property type="project" value="UniProtKB-EC"/>
</dbReference>
<evidence type="ECO:0000256" key="5">
    <source>
        <dbReference type="PIRSR" id="PIRSR001365-1"/>
    </source>
</evidence>
<proteinExistence type="inferred from homology"/>
<dbReference type="PANTHER" id="PTHR12128">
    <property type="entry name" value="DIHYDRODIPICOLINATE SYNTHASE"/>
    <property type="match status" value="1"/>
</dbReference>
<comment type="similarity">
    <text evidence="1 4">Belongs to the DapA family.</text>
</comment>
<evidence type="ECO:0000256" key="6">
    <source>
        <dbReference type="PIRSR" id="PIRSR001365-2"/>
    </source>
</evidence>
<dbReference type="Proteomes" id="UP000469440">
    <property type="component" value="Unassembled WGS sequence"/>
</dbReference>
<keyword evidence="3" id="KW-0704">Schiff base</keyword>
<dbReference type="PIRSF" id="PIRSF001365">
    <property type="entry name" value="DHDPS"/>
    <property type="match status" value="1"/>
</dbReference>
<dbReference type="OrthoDB" id="9771791at2"/>
<dbReference type="GO" id="GO:0044281">
    <property type="term" value="P:small molecule metabolic process"/>
    <property type="evidence" value="ECO:0007669"/>
    <property type="project" value="UniProtKB-ARBA"/>
</dbReference>
<evidence type="ECO:0000256" key="4">
    <source>
        <dbReference type="PIRNR" id="PIRNR001365"/>
    </source>
</evidence>
<dbReference type="SUPFAM" id="SSF51569">
    <property type="entry name" value="Aldolase"/>
    <property type="match status" value="1"/>
</dbReference>
<evidence type="ECO:0000313" key="8">
    <source>
        <dbReference type="Proteomes" id="UP000469440"/>
    </source>
</evidence>